<organism evidence="1">
    <name type="scientific">Pseudomonas fluorescens R124</name>
    <dbReference type="NCBI Taxonomy" id="743713"/>
    <lineage>
        <taxon>Bacteria</taxon>
        <taxon>Pseudomonadati</taxon>
        <taxon>Pseudomonadota</taxon>
        <taxon>Gammaproteobacteria</taxon>
        <taxon>Pseudomonadales</taxon>
        <taxon>Pseudomonadaceae</taxon>
        <taxon>Pseudomonas</taxon>
    </lineage>
</organism>
<sequence>MVSHLVQVGEGATTVNLTECKGTGLGFQIDYRGG</sequence>
<dbReference type="HOGENOM" id="CLU_3375345_0_0_6"/>
<reference evidence="1" key="1">
    <citation type="submission" date="2012-03" db="EMBL/GenBank/DDBJ databases">
        <title>The genome of cave-isolated P. fluorescens strain R124 demonstrates phenotypic adaptation to the mineral environment.</title>
        <authorList>
            <person name="Barton M.D."/>
            <person name="Petronio M."/>
            <person name="Giarrizzo J.G."/>
            <person name="Bowling B."/>
            <person name="Barton H.A."/>
        </authorList>
    </citation>
    <scope>NUCLEOTIDE SEQUENCE</scope>
    <source>
        <strain evidence="1">R124</strain>
        <plasmid evidence="1">pMP-R124</plasmid>
    </source>
</reference>
<evidence type="ECO:0000313" key="2">
    <source>
        <dbReference type="EMBL" id="EJZ60932.1"/>
    </source>
</evidence>
<reference evidence="2 3" key="2">
    <citation type="submission" date="2012-08" db="EMBL/GenBank/DDBJ databases">
        <title>The genome of cave-isolated P. fluorescens strain R124 demonstrates phenotypic adaptation to the mineral environment.</title>
        <authorList>
            <person name="Barton M.D."/>
            <person name="Petronio M."/>
            <person name="Giarrizzo J.G."/>
            <person name="Bowling B.V."/>
            <person name="Barton H.A."/>
        </authorList>
    </citation>
    <scope>NUCLEOTIDE SEQUENCE [LARGE SCALE GENOMIC DNA]</scope>
    <source>
        <strain evidence="2 3">R124</strain>
        <plasmid evidence="2 3">pMP-R124</plasmid>
    </source>
</reference>
<dbReference type="EMBL" id="JQ737005">
    <property type="protein sequence ID" value="AFS51687.1"/>
    <property type="molecule type" value="Genomic_DNA"/>
</dbReference>
<dbReference type="EMBL" id="CM001562">
    <property type="protein sequence ID" value="EJZ60932.1"/>
    <property type="molecule type" value="Genomic_DNA"/>
</dbReference>
<evidence type="ECO:0000313" key="1">
    <source>
        <dbReference type="EMBL" id="AFS51687.1"/>
    </source>
</evidence>
<geneLocation type="plasmid" evidence="1 3">
    <name>pMP-R124</name>
</geneLocation>
<proteinExistence type="predicted"/>
<dbReference type="AlphaFoldDB" id="K0WNF5"/>
<gene>
    <name evidence="1" type="ORF">I1A_000011</name>
</gene>
<keyword evidence="1" id="KW-0614">Plasmid</keyword>
<protein>
    <submittedName>
        <fullName evidence="1">Uncharacterized protein</fullName>
    </submittedName>
</protein>
<dbReference type="Proteomes" id="UP000006045">
    <property type="component" value="Plasmid pMP-R124"/>
</dbReference>
<evidence type="ECO:0000313" key="3">
    <source>
        <dbReference type="Proteomes" id="UP000006045"/>
    </source>
</evidence>
<name>K0WNF5_PSEFL</name>
<accession>K0WNF5</accession>